<dbReference type="STRING" id="1764295.A0A5B8N057"/>
<dbReference type="InterPro" id="IPR024253">
    <property type="entry name" value="Phosducin_thioredoxin-like_dom"/>
</dbReference>
<dbReference type="GO" id="GO:0006457">
    <property type="term" value="P:protein folding"/>
    <property type="evidence" value="ECO:0007669"/>
    <property type="project" value="TreeGrafter"/>
</dbReference>
<accession>A0A5B8N057</accession>
<comment type="similarity">
    <text evidence="1">Belongs to the phosducin family.</text>
</comment>
<organism evidence="4 5">
    <name type="scientific">Chloropicon primus</name>
    <dbReference type="NCBI Taxonomy" id="1764295"/>
    <lineage>
        <taxon>Eukaryota</taxon>
        <taxon>Viridiplantae</taxon>
        <taxon>Chlorophyta</taxon>
        <taxon>Chloropicophyceae</taxon>
        <taxon>Chloropicales</taxon>
        <taxon>Chloropicaceae</taxon>
        <taxon>Chloropicon</taxon>
    </lineage>
</organism>
<proteinExistence type="inferred from homology"/>
<evidence type="ECO:0000256" key="2">
    <source>
        <dbReference type="SAM" id="MobiDB-lite"/>
    </source>
</evidence>
<evidence type="ECO:0000313" key="5">
    <source>
        <dbReference type="Proteomes" id="UP000316726"/>
    </source>
</evidence>
<keyword evidence="5" id="KW-1185">Reference proteome</keyword>
<dbReference type="AlphaFoldDB" id="A0A5B8N057"/>
<dbReference type="InterPro" id="IPR051498">
    <property type="entry name" value="Phosducin-like_chap/apop_reg"/>
</dbReference>
<dbReference type="Proteomes" id="UP000316726">
    <property type="component" value="Chromosome 19"/>
</dbReference>
<dbReference type="EMBL" id="CP031052">
    <property type="protein sequence ID" value="QDZ25941.1"/>
    <property type="molecule type" value="Genomic_DNA"/>
</dbReference>
<feature type="compositionally biased region" description="Basic and acidic residues" evidence="2">
    <location>
        <begin position="11"/>
        <end position="34"/>
    </location>
</feature>
<protein>
    <submittedName>
        <fullName evidence="4">Phosducin-like protein</fullName>
    </submittedName>
</protein>
<feature type="region of interest" description="Disordered" evidence="2">
    <location>
        <begin position="1"/>
        <end position="53"/>
    </location>
</feature>
<evidence type="ECO:0000256" key="1">
    <source>
        <dbReference type="ARBA" id="ARBA00009686"/>
    </source>
</evidence>
<dbReference type="SUPFAM" id="SSF52833">
    <property type="entry name" value="Thioredoxin-like"/>
    <property type="match status" value="1"/>
</dbReference>
<feature type="domain" description="Phosducin" evidence="3">
    <location>
        <begin position="46"/>
        <end position="192"/>
    </location>
</feature>
<sequence length="273" mass="31516">MADYHSTMRNAKPETTEWEDLQVKHGNWEAREKPPPPPEWTPNEREEKELDRELDVGEVVSKLDTCDVNDLSDLEDDFDDDRFLEQYRSQRLAELKEREKVVVLPPGHGEFLFIRREDFVKEVTEASSKAWVITHLYQEANERSQIMQRSLDELCKKYVGTKFVKIISTDCIPKYPDDLLPTLLLYKDGKVQKTMEGLAKFGGKRLTPESIAFELNELFPEDPVLTLGSNAAGGDRARLHAQSQAEVVRSAVNRFIKESEDKTLSEEEDDLWD</sequence>
<dbReference type="Pfam" id="PF02114">
    <property type="entry name" value="Phosducin"/>
    <property type="match status" value="1"/>
</dbReference>
<dbReference type="PANTHER" id="PTHR45809:SF3">
    <property type="entry name" value="VIRAL IAP-ASSOCIATED FACTOR HOMOLOG"/>
    <property type="match status" value="1"/>
</dbReference>
<dbReference type="GO" id="GO:0005737">
    <property type="term" value="C:cytoplasm"/>
    <property type="evidence" value="ECO:0007669"/>
    <property type="project" value="TreeGrafter"/>
</dbReference>
<reference evidence="4 5" key="1">
    <citation type="submission" date="2018-07" db="EMBL/GenBank/DDBJ databases">
        <title>The complete nuclear genome of the prasinophyte Chloropicon primus (CCMP1205).</title>
        <authorList>
            <person name="Pombert J.-F."/>
            <person name="Otis C."/>
            <person name="Turmel M."/>
            <person name="Lemieux C."/>
        </authorList>
    </citation>
    <scope>NUCLEOTIDE SEQUENCE [LARGE SCALE GENOMIC DNA]</scope>
    <source>
        <strain evidence="4 5">CCMP1205</strain>
    </source>
</reference>
<evidence type="ECO:0000259" key="3">
    <source>
        <dbReference type="Pfam" id="PF02114"/>
    </source>
</evidence>
<dbReference type="OrthoDB" id="45518at2759"/>
<feature type="compositionally biased region" description="Basic and acidic residues" evidence="2">
    <location>
        <begin position="42"/>
        <end position="53"/>
    </location>
</feature>
<name>A0A5B8N057_9CHLO</name>
<gene>
    <name evidence="4" type="ORF">A3770_19p84590</name>
</gene>
<dbReference type="InterPro" id="IPR036249">
    <property type="entry name" value="Thioredoxin-like_sf"/>
</dbReference>
<evidence type="ECO:0000313" key="4">
    <source>
        <dbReference type="EMBL" id="QDZ25941.1"/>
    </source>
</evidence>
<dbReference type="PANTHER" id="PTHR45809">
    <property type="entry name" value="VIRAL IAP-ASSOCIATED FACTOR HOMOLOG"/>
    <property type="match status" value="1"/>
</dbReference>
<dbReference type="Gene3D" id="3.40.30.10">
    <property type="entry name" value="Glutaredoxin"/>
    <property type="match status" value="1"/>
</dbReference>